<keyword evidence="4" id="KW-1185">Reference proteome</keyword>
<dbReference type="Proteomes" id="UP001530315">
    <property type="component" value="Unassembled WGS sequence"/>
</dbReference>
<reference evidence="3 4" key="1">
    <citation type="submission" date="2024-10" db="EMBL/GenBank/DDBJ databases">
        <title>Updated reference genomes for cyclostephanoid diatoms.</title>
        <authorList>
            <person name="Roberts W.R."/>
            <person name="Alverson A.J."/>
        </authorList>
    </citation>
    <scope>NUCLEOTIDE SEQUENCE [LARGE SCALE GENOMIC DNA]</scope>
    <source>
        <strain evidence="3 4">AJA276-08</strain>
    </source>
</reference>
<sequence>MAEKAKFGEEGVPRRGLPGKDHSFLTRAGGARNLLRQDLSQDQDDEGKTEEASIEISAVGVIAPEPHKKERQRRASIKRVDTVRVSSRRIKSMYENNLRKSDILEGRNNTVPLILANILDKTERSRDEAYDANSLSTVILKSLSKTCLCDVEIVGMDDIPVRAPSYLLAAHSDVFLAILHSDVTDVAGDVNSPSSQRKVEIPFAGRNAIEVTLHFLATRSLPGGRENETSEANIRCIWQIHLLGRVYKIASLTNHASGAARRLVNKNPCLAGAIFDECIETTRLLPPDLALSSSLDELKDFMLQYLRDSPISTLLGGGTAFLGRGSIEAVISDQDMDVDELTMFNILNTWVKHNEEHIETGKLLISNIKLSHIKPDYLNNVVRKCGFVESSAVDDALREIDEMLANVSPDEMEHVLVEGAGDEVVNGIYVRMKEDIGLGDDDIIFVKEAGEGENFPDYGLFRHKSRWAITTCVDYSSILYLCEVPEGDPSALYQAPTSGWRAVGGSDPAPICKWNPIKDDSNNAAGYVAPALMGTTEKSIEDIAQGDYDDGTGRRYTLFSMCMLPSDEGHENEDYHSDLDASGR</sequence>
<feature type="domain" description="BACK" evidence="2">
    <location>
        <begin position="290"/>
        <end position="382"/>
    </location>
</feature>
<proteinExistence type="predicted"/>
<feature type="region of interest" description="Disordered" evidence="1">
    <location>
        <begin position="1"/>
        <end position="51"/>
    </location>
</feature>
<name>A0ABD3NP62_9STRA</name>
<accession>A0ABD3NP62</accession>
<evidence type="ECO:0000259" key="2">
    <source>
        <dbReference type="Pfam" id="PF07707"/>
    </source>
</evidence>
<dbReference type="InterPro" id="IPR011705">
    <property type="entry name" value="BACK"/>
</dbReference>
<organism evidence="3 4">
    <name type="scientific">Stephanodiscus triporus</name>
    <dbReference type="NCBI Taxonomy" id="2934178"/>
    <lineage>
        <taxon>Eukaryota</taxon>
        <taxon>Sar</taxon>
        <taxon>Stramenopiles</taxon>
        <taxon>Ochrophyta</taxon>
        <taxon>Bacillariophyta</taxon>
        <taxon>Coscinodiscophyceae</taxon>
        <taxon>Thalassiosirophycidae</taxon>
        <taxon>Stephanodiscales</taxon>
        <taxon>Stephanodiscaceae</taxon>
        <taxon>Stephanodiscus</taxon>
    </lineage>
</organism>
<dbReference type="EMBL" id="JALLAZ020001328">
    <property type="protein sequence ID" value="KAL3776872.1"/>
    <property type="molecule type" value="Genomic_DNA"/>
</dbReference>
<feature type="compositionally biased region" description="Basic and acidic residues" evidence="1">
    <location>
        <begin position="1"/>
        <end position="24"/>
    </location>
</feature>
<dbReference type="Pfam" id="PF07707">
    <property type="entry name" value="BACK"/>
    <property type="match status" value="1"/>
</dbReference>
<protein>
    <recommendedName>
        <fullName evidence="2">BACK domain-containing protein</fullName>
    </recommendedName>
</protein>
<dbReference type="InterPro" id="IPR011333">
    <property type="entry name" value="SKP1/BTB/POZ_sf"/>
</dbReference>
<evidence type="ECO:0000313" key="4">
    <source>
        <dbReference type="Proteomes" id="UP001530315"/>
    </source>
</evidence>
<evidence type="ECO:0000313" key="3">
    <source>
        <dbReference type="EMBL" id="KAL3776872.1"/>
    </source>
</evidence>
<dbReference type="Gene3D" id="3.30.710.10">
    <property type="entry name" value="Potassium Channel Kv1.1, Chain A"/>
    <property type="match status" value="1"/>
</dbReference>
<dbReference type="Gene3D" id="1.25.40.420">
    <property type="match status" value="1"/>
</dbReference>
<dbReference type="AlphaFoldDB" id="A0ABD3NP62"/>
<dbReference type="SUPFAM" id="SSF54695">
    <property type="entry name" value="POZ domain"/>
    <property type="match status" value="1"/>
</dbReference>
<comment type="caution">
    <text evidence="3">The sequence shown here is derived from an EMBL/GenBank/DDBJ whole genome shotgun (WGS) entry which is preliminary data.</text>
</comment>
<dbReference type="CDD" id="cd18186">
    <property type="entry name" value="BTB_POZ_ZBTB_KLHL-like"/>
    <property type="match status" value="1"/>
</dbReference>
<gene>
    <name evidence="3" type="ORF">ACHAW5_009520</name>
</gene>
<evidence type="ECO:0000256" key="1">
    <source>
        <dbReference type="SAM" id="MobiDB-lite"/>
    </source>
</evidence>